<proteinExistence type="inferred from homology"/>
<evidence type="ECO:0000256" key="1">
    <source>
        <dbReference type="ARBA" id="ARBA00005046"/>
    </source>
</evidence>
<dbReference type="InterPro" id="IPR003448">
    <property type="entry name" value="Mopterin_biosynth_MoaE"/>
</dbReference>
<evidence type="ECO:0000256" key="10">
    <source>
        <dbReference type="ARBA" id="ARBA00032474"/>
    </source>
</evidence>
<evidence type="ECO:0000313" key="13">
    <source>
        <dbReference type="Proteomes" id="UP000198561"/>
    </source>
</evidence>
<evidence type="ECO:0000256" key="7">
    <source>
        <dbReference type="ARBA" id="ARBA00029745"/>
    </source>
</evidence>
<evidence type="ECO:0000256" key="4">
    <source>
        <dbReference type="ARBA" id="ARBA00013858"/>
    </source>
</evidence>
<dbReference type="STRING" id="680127.SAMN05421593_3524"/>
<dbReference type="AlphaFoldDB" id="A0A1H6HV46"/>
<dbReference type="SUPFAM" id="SSF54690">
    <property type="entry name" value="Molybdopterin synthase subunit MoaE"/>
    <property type="match status" value="1"/>
</dbReference>
<dbReference type="Proteomes" id="UP000198561">
    <property type="component" value="Unassembled WGS sequence"/>
</dbReference>
<evidence type="ECO:0000313" key="12">
    <source>
        <dbReference type="EMBL" id="SEH37910.1"/>
    </source>
</evidence>
<dbReference type="GO" id="GO:0030366">
    <property type="term" value="F:molybdopterin synthase activity"/>
    <property type="evidence" value="ECO:0007669"/>
    <property type="project" value="UniProtKB-EC"/>
</dbReference>
<dbReference type="PANTHER" id="PTHR23404">
    <property type="entry name" value="MOLYBDOPTERIN SYNTHASE RELATED"/>
    <property type="match status" value="1"/>
</dbReference>
<comment type="subunit">
    <text evidence="6">Heterotetramer of 2 MoaD subunits and 2 MoaE subunits. Also stable as homodimer. The enzyme changes between these two forms during catalysis.</text>
</comment>
<sequence>MIDIQITENTLDLVTCFTAASDAACGGMASFVGTVRNHTKGKPVTRLEYECYESMAIKEIQKIADQAISLFSVKNIVVHHRTGILYPGDAAIMIVVSDGHRNTVFDACSYMIENIKKTVPIWKKEIFEDGEEWVSAHP</sequence>
<comment type="pathway">
    <text evidence="1">Cofactor biosynthesis; molybdopterin biosynthesis.</text>
</comment>
<dbReference type="InterPro" id="IPR036563">
    <property type="entry name" value="MoaE_sf"/>
</dbReference>
<keyword evidence="5" id="KW-0501">Molybdenum cofactor biosynthesis</keyword>
<name>A0A1H6HV46_CHRCI</name>
<protein>
    <recommendedName>
        <fullName evidence="4">Molybdopterin synthase catalytic subunit</fullName>
        <ecNumber evidence="3">2.8.1.12</ecNumber>
    </recommendedName>
    <alternativeName>
        <fullName evidence="9">MPT synthase subunit 2</fullName>
    </alternativeName>
    <alternativeName>
        <fullName evidence="7">Molybdenum cofactor biosynthesis protein E</fullName>
    </alternativeName>
    <alternativeName>
        <fullName evidence="8">Molybdopterin-converting factor large subunit</fullName>
    </alternativeName>
    <alternativeName>
        <fullName evidence="10">Molybdopterin-converting factor subunit 2</fullName>
    </alternativeName>
</protein>
<comment type="catalytic activity">
    <reaction evidence="11">
        <text>2 [molybdopterin-synthase sulfur-carrier protein]-C-terminal-Gly-aminoethanethioate + cyclic pyranopterin phosphate + H2O = molybdopterin + 2 [molybdopterin-synthase sulfur-carrier protein]-C-terminal Gly-Gly + 2 H(+)</text>
        <dbReference type="Rhea" id="RHEA:26333"/>
        <dbReference type="Rhea" id="RHEA-COMP:12202"/>
        <dbReference type="Rhea" id="RHEA-COMP:19907"/>
        <dbReference type="ChEBI" id="CHEBI:15377"/>
        <dbReference type="ChEBI" id="CHEBI:15378"/>
        <dbReference type="ChEBI" id="CHEBI:58698"/>
        <dbReference type="ChEBI" id="CHEBI:59648"/>
        <dbReference type="ChEBI" id="CHEBI:90778"/>
        <dbReference type="ChEBI" id="CHEBI:232372"/>
        <dbReference type="EC" id="2.8.1.12"/>
    </reaction>
</comment>
<evidence type="ECO:0000256" key="3">
    <source>
        <dbReference type="ARBA" id="ARBA00011950"/>
    </source>
</evidence>
<evidence type="ECO:0000256" key="8">
    <source>
        <dbReference type="ARBA" id="ARBA00030407"/>
    </source>
</evidence>
<comment type="similarity">
    <text evidence="2">Belongs to the MoaE family.</text>
</comment>
<dbReference type="OrthoDB" id="9803224at2"/>
<dbReference type="CDD" id="cd00756">
    <property type="entry name" value="MoaE"/>
    <property type="match status" value="1"/>
</dbReference>
<gene>
    <name evidence="12" type="ORF">SAMN05421593_3524</name>
</gene>
<dbReference type="EC" id="2.8.1.12" evidence="3"/>
<dbReference type="RefSeq" id="WP_089694078.1">
    <property type="nucleotide sequence ID" value="NZ_FNWQ01000004.1"/>
</dbReference>
<organism evidence="12 13">
    <name type="scientific">Chryseobacterium culicis</name>
    <dbReference type="NCBI Taxonomy" id="680127"/>
    <lineage>
        <taxon>Bacteria</taxon>
        <taxon>Pseudomonadati</taxon>
        <taxon>Bacteroidota</taxon>
        <taxon>Flavobacteriia</taxon>
        <taxon>Flavobacteriales</taxon>
        <taxon>Weeksellaceae</taxon>
        <taxon>Chryseobacterium group</taxon>
        <taxon>Chryseobacterium</taxon>
    </lineage>
</organism>
<evidence type="ECO:0000256" key="6">
    <source>
        <dbReference type="ARBA" id="ARBA00026066"/>
    </source>
</evidence>
<evidence type="ECO:0000256" key="9">
    <source>
        <dbReference type="ARBA" id="ARBA00030781"/>
    </source>
</evidence>
<evidence type="ECO:0000256" key="11">
    <source>
        <dbReference type="ARBA" id="ARBA00049878"/>
    </source>
</evidence>
<accession>A0A1H6HV46</accession>
<dbReference type="EMBL" id="FNWQ01000004">
    <property type="protein sequence ID" value="SEH37910.1"/>
    <property type="molecule type" value="Genomic_DNA"/>
</dbReference>
<dbReference type="Gene3D" id="3.90.1170.40">
    <property type="entry name" value="Molybdopterin biosynthesis MoaE subunit"/>
    <property type="match status" value="1"/>
</dbReference>
<reference evidence="12 13" key="1">
    <citation type="submission" date="2016-10" db="EMBL/GenBank/DDBJ databases">
        <authorList>
            <person name="de Groot N.N."/>
        </authorList>
    </citation>
    <scope>NUCLEOTIDE SEQUENCE [LARGE SCALE GENOMIC DNA]</scope>
    <source>
        <strain evidence="12 13">DSM 23031</strain>
    </source>
</reference>
<dbReference type="GO" id="GO:0006777">
    <property type="term" value="P:Mo-molybdopterin cofactor biosynthetic process"/>
    <property type="evidence" value="ECO:0007669"/>
    <property type="project" value="UniProtKB-KW"/>
</dbReference>
<dbReference type="Pfam" id="PF02391">
    <property type="entry name" value="MoaE"/>
    <property type="match status" value="1"/>
</dbReference>
<evidence type="ECO:0000256" key="5">
    <source>
        <dbReference type="ARBA" id="ARBA00023150"/>
    </source>
</evidence>
<evidence type="ECO:0000256" key="2">
    <source>
        <dbReference type="ARBA" id="ARBA00005426"/>
    </source>
</evidence>